<proteinExistence type="inferred from homology"/>
<evidence type="ECO:0000256" key="1">
    <source>
        <dbReference type="ARBA" id="ARBA00005562"/>
    </source>
</evidence>
<dbReference type="SUPFAM" id="SSF46785">
    <property type="entry name" value="Winged helix' DNA-binding domain"/>
    <property type="match status" value="1"/>
</dbReference>
<protein>
    <recommendedName>
        <fullName evidence="4">ETS domain-containing protein</fullName>
    </recommendedName>
</protein>
<evidence type="ECO:0000313" key="6">
    <source>
        <dbReference type="Proteomes" id="UP001445076"/>
    </source>
</evidence>
<dbReference type="GO" id="GO:0000981">
    <property type="term" value="F:DNA-binding transcription factor activity, RNA polymerase II-specific"/>
    <property type="evidence" value="ECO:0007669"/>
    <property type="project" value="TreeGrafter"/>
</dbReference>
<dbReference type="PANTHER" id="PTHR11849">
    <property type="entry name" value="ETS"/>
    <property type="match status" value="1"/>
</dbReference>
<dbReference type="GO" id="GO:0030154">
    <property type="term" value="P:cell differentiation"/>
    <property type="evidence" value="ECO:0007669"/>
    <property type="project" value="TreeGrafter"/>
</dbReference>
<dbReference type="Gene3D" id="1.10.10.10">
    <property type="entry name" value="Winged helix-like DNA-binding domain superfamily/Winged helix DNA-binding domain"/>
    <property type="match status" value="1"/>
</dbReference>
<keyword evidence="3" id="KW-0539">Nucleus</keyword>
<organism evidence="5 6">
    <name type="scientific">Cherax quadricarinatus</name>
    <name type="common">Australian red claw crayfish</name>
    <dbReference type="NCBI Taxonomy" id="27406"/>
    <lineage>
        <taxon>Eukaryota</taxon>
        <taxon>Metazoa</taxon>
        <taxon>Ecdysozoa</taxon>
        <taxon>Arthropoda</taxon>
        <taxon>Crustacea</taxon>
        <taxon>Multicrustacea</taxon>
        <taxon>Malacostraca</taxon>
        <taxon>Eumalacostraca</taxon>
        <taxon>Eucarida</taxon>
        <taxon>Decapoda</taxon>
        <taxon>Pleocyemata</taxon>
        <taxon>Astacidea</taxon>
        <taxon>Parastacoidea</taxon>
        <taxon>Parastacidae</taxon>
        <taxon>Cherax</taxon>
    </lineage>
</organism>
<dbReference type="SMART" id="SM00413">
    <property type="entry name" value="ETS"/>
    <property type="match status" value="1"/>
</dbReference>
<keyword evidence="2 3" id="KW-0238">DNA-binding</keyword>
<accession>A0AAW0XPQ2</accession>
<evidence type="ECO:0000256" key="3">
    <source>
        <dbReference type="RuleBase" id="RU004019"/>
    </source>
</evidence>
<comment type="subcellular location">
    <subcellularLocation>
        <location evidence="3">Nucleus</location>
    </subcellularLocation>
</comment>
<dbReference type="GO" id="GO:0005634">
    <property type="term" value="C:nucleus"/>
    <property type="evidence" value="ECO:0007669"/>
    <property type="project" value="UniProtKB-SubCell"/>
</dbReference>
<comment type="similarity">
    <text evidence="1 3">Belongs to the ETS family.</text>
</comment>
<evidence type="ECO:0000259" key="4">
    <source>
        <dbReference type="PROSITE" id="PS50061"/>
    </source>
</evidence>
<feature type="non-terminal residue" evidence="5">
    <location>
        <position position="1"/>
    </location>
</feature>
<evidence type="ECO:0000256" key="2">
    <source>
        <dbReference type="ARBA" id="ARBA00023125"/>
    </source>
</evidence>
<dbReference type="GO" id="GO:0043565">
    <property type="term" value="F:sequence-specific DNA binding"/>
    <property type="evidence" value="ECO:0007669"/>
    <property type="project" value="InterPro"/>
</dbReference>
<comment type="caution">
    <text evidence="5">The sequence shown here is derived from an EMBL/GenBank/DDBJ whole genome shotgun (WGS) entry which is preliminary data.</text>
</comment>
<dbReference type="PANTHER" id="PTHR11849:SF190">
    <property type="entry name" value="ETS-DOMAIN PROTEIN"/>
    <property type="match status" value="1"/>
</dbReference>
<dbReference type="Pfam" id="PF00178">
    <property type="entry name" value="Ets"/>
    <property type="match status" value="1"/>
</dbReference>
<dbReference type="AlphaFoldDB" id="A0AAW0XPQ2"/>
<dbReference type="Proteomes" id="UP001445076">
    <property type="component" value="Unassembled WGS sequence"/>
</dbReference>
<dbReference type="EMBL" id="JARKIK010000030">
    <property type="protein sequence ID" value="KAK8741694.1"/>
    <property type="molecule type" value="Genomic_DNA"/>
</dbReference>
<keyword evidence="6" id="KW-1185">Reference proteome</keyword>
<dbReference type="InterPro" id="IPR000418">
    <property type="entry name" value="Ets_dom"/>
</dbReference>
<reference evidence="5 6" key="1">
    <citation type="journal article" date="2024" name="BMC Genomics">
        <title>Genome assembly of redclaw crayfish (Cherax quadricarinatus) provides insights into its immune adaptation and hypoxia tolerance.</title>
        <authorList>
            <person name="Liu Z."/>
            <person name="Zheng J."/>
            <person name="Li H."/>
            <person name="Fang K."/>
            <person name="Wang S."/>
            <person name="He J."/>
            <person name="Zhou D."/>
            <person name="Weng S."/>
            <person name="Chi M."/>
            <person name="Gu Z."/>
            <person name="He J."/>
            <person name="Li F."/>
            <person name="Wang M."/>
        </authorList>
    </citation>
    <scope>NUCLEOTIDE SEQUENCE [LARGE SCALE GENOMIC DNA]</scope>
    <source>
        <strain evidence="5">ZL_2023a</strain>
    </source>
</reference>
<sequence>GVTPDTDVFQKIPTNTRRRERGPKSWEFLLRLLGDRRSNPSLIRWEDETQATFRLVQPNLIAQMWGARSEKPNLSYFNFARGLRYHYSTGALLPVSEKQLVYRCGPKAIKYLRELKERSFY</sequence>
<name>A0AAW0XPQ2_CHEQU</name>
<dbReference type="InterPro" id="IPR036390">
    <property type="entry name" value="WH_DNA-bd_sf"/>
</dbReference>
<gene>
    <name evidence="5" type="ORF">OTU49_002346</name>
</gene>
<dbReference type="PRINTS" id="PR00454">
    <property type="entry name" value="ETSDOMAIN"/>
</dbReference>
<dbReference type="PROSITE" id="PS50061">
    <property type="entry name" value="ETS_DOMAIN_3"/>
    <property type="match status" value="1"/>
</dbReference>
<dbReference type="InterPro" id="IPR036388">
    <property type="entry name" value="WH-like_DNA-bd_sf"/>
</dbReference>
<feature type="domain" description="ETS" evidence="4">
    <location>
        <begin position="23"/>
        <end position="105"/>
    </location>
</feature>
<evidence type="ECO:0000313" key="5">
    <source>
        <dbReference type="EMBL" id="KAK8741694.1"/>
    </source>
</evidence>
<dbReference type="InterPro" id="IPR046328">
    <property type="entry name" value="ETS_fam"/>
</dbReference>